<evidence type="ECO:0000259" key="1">
    <source>
        <dbReference type="PROSITE" id="PS51462"/>
    </source>
</evidence>
<keyword evidence="3" id="KW-1185">Reference proteome</keyword>
<reference evidence="2 3" key="1">
    <citation type="journal article" date="2019" name="Int. J. Syst. Evol. Microbiol.">
        <title>Anaerobacillus alkaliphilus sp. nov., a novel alkaliphilic and moderately halophilic bacterium.</title>
        <authorList>
            <person name="Borsodi A.K."/>
            <person name="Aszalos J.M."/>
            <person name="Bihari P."/>
            <person name="Nagy I."/>
            <person name="Schumann P."/>
            <person name="Sproer C."/>
            <person name="Kovacs A.L."/>
            <person name="Boka K."/>
            <person name="Dobosy P."/>
            <person name="Ovari M."/>
            <person name="Szili-Kovacs T."/>
            <person name="Toth E."/>
        </authorList>
    </citation>
    <scope>NUCLEOTIDE SEQUENCE [LARGE SCALE GENOMIC DNA]</scope>
    <source>
        <strain evidence="2 3">B16-10</strain>
    </source>
</reference>
<protein>
    <submittedName>
        <fullName evidence="2">NUDIX hydrolase</fullName>
    </submittedName>
</protein>
<sequence length="204" mass="24158">METELINIYDEKRNHLGVATREEVHKEGYWHETFHCWLIKKELDTNYIYFQLRSSDKKDYPNLLDITAAGHLLANETVVDGIREVKEELGIDVPFDKLVPLGILKYCQTKPGFIDKELANVFLFHYENGFSEFELQEEEVTGIFRAVFDDFYQFCFNDLQEMIIEGYVNHDKQNVIKKAVGKRDFVPHEKEFYEDVARMINKFL</sequence>
<dbReference type="InterPro" id="IPR000086">
    <property type="entry name" value="NUDIX_hydrolase_dom"/>
</dbReference>
<evidence type="ECO:0000313" key="3">
    <source>
        <dbReference type="Proteomes" id="UP000290649"/>
    </source>
</evidence>
<keyword evidence="2" id="KW-0378">Hydrolase</keyword>
<evidence type="ECO:0000313" key="2">
    <source>
        <dbReference type="EMBL" id="RXJ04280.1"/>
    </source>
</evidence>
<comment type="caution">
    <text evidence="2">The sequence shown here is derived from an EMBL/GenBank/DDBJ whole genome shotgun (WGS) entry which is preliminary data.</text>
</comment>
<organism evidence="2 3">
    <name type="scientific">Anaerobacillus alkaliphilus</name>
    <dbReference type="NCBI Taxonomy" id="1548597"/>
    <lineage>
        <taxon>Bacteria</taxon>
        <taxon>Bacillati</taxon>
        <taxon>Bacillota</taxon>
        <taxon>Bacilli</taxon>
        <taxon>Bacillales</taxon>
        <taxon>Bacillaceae</taxon>
        <taxon>Anaerobacillus</taxon>
    </lineage>
</organism>
<dbReference type="OrthoDB" id="9780586at2"/>
<dbReference type="AlphaFoldDB" id="A0A4Q0VXS9"/>
<gene>
    <name evidence="2" type="ORF">DS745_02535</name>
</gene>
<dbReference type="InterPro" id="IPR015797">
    <property type="entry name" value="NUDIX_hydrolase-like_dom_sf"/>
</dbReference>
<dbReference type="EMBL" id="QOUX01000001">
    <property type="protein sequence ID" value="RXJ04280.1"/>
    <property type="molecule type" value="Genomic_DNA"/>
</dbReference>
<proteinExistence type="predicted"/>
<accession>A0A4Q0VXS9</accession>
<name>A0A4Q0VXS9_9BACI</name>
<dbReference type="Proteomes" id="UP000290649">
    <property type="component" value="Unassembled WGS sequence"/>
</dbReference>
<dbReference type="Gene3D" id="3.90.79.10">
    <property type="entry name" value="Nucleoside Triphosphate Pyrophosphohydrolase"/>
    <property type="match status" value="1"/>
</dbReference>
<dbReference type="PANTHER" id="PTHR10885">
    <property type="entry name" value="ISOPENTENYL-DIPHOSPHATE DELTA-ISOMERASE"/>
    <property type="match status" value="1"/>
</dbReference>
<dbReference type="PROSITE" id="PS51462">
    <property type="entry name" value="NUDIX"/>
    <property type="match status" value="1"/>
</dbReference>
<feature type="domain" description="Nudix hydrolase" evidence="1">
    <location>
        <begin position="29"/>
        <end position="198"/>
    </location>
</feature>
<dbReference type="GO" id="GO:0016787">
    <property type="term" value="F:hydrolase activity"/>
    <property type="evidence" value="ECO:0007669"/>
    <property type="project" value="UniProtKB-KW"/>
</dbReference>
<dbReference type="PANTHER" id="PTHR10885:SF0">
    <property type="entry name" value="ISOPENTENYL-DIPHOSPHATE DELTA-ISOMERASE"/>
    <property type="match status" value="1"/>
</dbReference>
<dbReference type="RefSeq" id="WP_129076628.1">
    <property type="nucleotide sequence ID" value="NZ_QOUX01000001.1"/>
</dbReference>
<dbReference type="CDD" id="cd04692">
    <property type="entry name" value="NUDIX_Hydrolase"/>
    <property type="match status" value="1"/>
</dbReference>
<dbReference type="SUPFAM" id="SSF55811">
    <property type="entry name" value="Nudix"/>
    <property type="match status" value="1"/>
</dbReference>